<comment type="caution">
    <text evidence="2">The sequence shown here is derived from an EMBL/GenBank/DDBJ whole genome shotgun (WGS) entry which is preliminary data.</text>
</comment>
<dbReference type="Pfam" id="PF03959">
    <property type="entry name" value="FSH1"/>
    <property type="match status" value="2"/>
</dbReference>
<reference evidence="2" key="1">
    <citation type="submission" date="2023-07" db="EMBL/GenBank/DDBJ databases">
        <title>draft genome sequence of fig (Ficus carica).</title>
        <authorList>
            <person name="Takahashi T."/>
            <person name="Nishimura K."/>
        </authorList>
    </citation>
    <scope>NUCLEOTIDE SEQUENCE</scope>
</reference>
<evidence type="ECO:0000313" key="2">
    <source>
        <dbReference type="EMBL" id="GMN27311.1"/>
    </source>
</evidence>
<dbReference type="PANTHER" id="PTHR22778:SF51">
    <property type="entry name" value="DIHYDROFOLATE REDUCTASE"/>
    <property type="match status" value="1"/>
</dbReference>
<sequence length="206" mass="23274">MGSEGGDVVEVARIPRFLCLHGFRTSAEIMKKQIGKWPQSVLDKLDLVFIDGPFPAQGKSDVDGIFDPPYFEWFQFNKEFTEYINFEEGLQYIEDFMVKNGPFDGLLGFSQVPTIKYLIIIGGAKFKSPSVAEKAYASPILCPSLHFLGELDFLKPYGLELLESSVDPVVIHHPKGHTVPRLDEKSLPIMESFLEKIQKTLSQEEE</sequence>
<gene>
    <name evidence="2" type="ORF">TIFTF001_041014</name>
</gene>
<dbReference type="Proteomes" id="UP001187192">
    <property type="component" value="Unassembled WGS sequence"/>
</dbReference>
<evidence type="ECO:0000313" key="3">
    <source>
        <dbReference type="Proteomes" id="UP001187192"/>
    </source>
</evidence>
<protein>
    <recommendedName>
        <fullName evidence="1">Serine hydrolase domain-containing protein</fullName>
    </recommendedName>
</protein>
<dbReference type="InterPro" id="IPR005645">
    <property type="entry name" value="FSH-like_dom"/>
</dbReference>
<name>A0AA88CRK6_FICCA</name>
<organism evidence="2 3">
    <name type="scientific">Ficus carica</name>
    <name type="common">Common fig</name>
    <dbReference type="NCBI Taxonomy" id="3494"/>
    <lineage>
        <taxon>Eukaryota</taxon>
        <taxon>Viridiplantae</taxon>
        <taxon>Streptophyta</taxon>
        <taxon>Embryophyta</taxon>
        <taxon>Tracheophyta</taxon>
        <taxon>Spermatophyta</taxon>
        <taxon>Magnoliopsida</taxon>
        <taxon>eudicotyledons</taxon>
        <taxon>Gunneridae</taxon>
        <taxon>Pentapetalae</taxon>
        <taxon>rosids</taxon>
        <taxon>fabids</taxon>
        <taxon>Rosales</taxon>
        <taxon>Moraceae</taxon>
        <taxon>Ficeae</taxon>
        <taxon>Ficus</taxon>
    </lineage>
</organism>
<dbReference type="Gene3D" id="3.40.50.1820">
    <property type="entry name" value="alpha/beta hydrolase"/>
    <property type="match status" value="2"/>
</dbReference>
<keyword evidence="3" id="KW-1185">Reference proteome</keyword>
<dbReference type="EMBL" id="BTGU01001662">
    <property type="protein sequence ID" value="GMN27311.1"/>
    <property type="molecule type" value="Genomic_DNA"/>
</dbReference>
<dbReference type="PANTHER" id="PTHR22778">
    <property type="entry name" value="OVARIAN CANCER GENE-2 PROTEIN-RELATED"/>
    <property type="match status" value="1"/>
</dbReference>
<proteinExistence type="predicted"/>
<evidence type="ECO:0000259" key="1">
    <source>
        <dbReference type="Pfam" id="PF03959"/>
    </source>
</evidence>
<accession>A0AA88CRK6</accession>
<dbReference type="AlphaFoldDB" id="A0AA88CRK6"/>
<dbReference type="InterPro" id="IPR029058">
    <property type="entry name" value="AB_hydrolase_fold"/>
</dbReference>
<feature type="domain" description="Serine hydrolase" evidence="1">
    <location>
        <begin position="112"/>
        <end position="185"/>
    </location>
</feature>
<feature type="domain" description="Serine hydrolase" evidence="1">
    <location>
        <begin position="15"/>
        <end position="111"/>
    </location>
</feature>